<reference evidence="1" key="1">
    <citation type="journal article" date="2008" name="Proc. Natl. Acad. Sci. U.S.A.">
        <title>Whole-genome comparison of disease and carriage strains provides insights into virulence evolution in Neisseria meningitidis.</title>
        <authorList>
            <person name="Schoen C."/>
            <person name="Blom J."/>
            <person name="Claus H."/>
            <person name="Schramm-Glueck A."/>
            <person name="Brandt P."/>
            <person name="Mueller T."/>
            <person name="Goesmann A."/>
            <person name="Joseph B."/>
            <person name="Konietzny S."/>
            <person name="Kurzai O."/>
            <person name="Schmitt C."/>
            <person name="Friedrich T."/>
            <person name="Linke B."/>
            <person name="Vogel U."/>
            <person name="Frosch M."/>
        </authorList>
    </citation>
    <scope>NUCLEOTIDE SEQUENCE</scope>
    <source>
        <strain evidence="1">Alpha153</strain>
    </source>
</reference>
<name>C6SAW1_NEIME</name>
<dbReference type="AlphaFoldDB" id="C6SAW1"/>
<accession>C6SAW1</accession>
<organism evidence="1">
    <name type="scientific">Neisseria meningitidis alpha153</name>
    <dbReference type="NCBI Taxonomy" id="663926"/>
    <lineage>
        <taxon>Bacteria</taxon>
        <taxon>Pseudomonadati</taxon>
        <taxon>Pseudomonadota</taxon>
        <taxon>Betaproteobacteria</taxon>
        <taxon>Neisseriales</taxon>
        <taxon>Neisseriaceae</taxon>
        <taxon>Neisseria</taxon>
    </lineage>
</organism>
<protein>
    <submittedName>
        <fullName evidence="1">Uncharacterized protein</fullName>
    </submittedName>
</protein>
<gene>
    <name evidence="1" type="ORF">NME_0422</name>
</gene>
<evidence type="ECO:0000313" key="1">
    <source>
        <dbReference type="EMBL" id="CBA04306.1"/>
    </source>
</evidence>
<sequence length="52" mass="6058">MPEKGRAICRAWILRAVFRVGSNHCLFEYLMPSETSGRAPVPYEKTDRYPTR</sequence>
<dbReference type="EMBL" id="AM889137">
    <property type="protein sequence ID" value="CBA04306.1"/>
    <property type="molecule type" value="Genomic_DNA"/>
</dbReference>
<proteinExistence type="predicted"/>